<evidence type="ECO:0000256" key="6">
    <source>
        <dbReference type="NCBIfam" id="TIGR00152"/>
    </source>
</evidence>
<dbReference type="PANTHER" id="PTHR10695:SF46">
    <property type="entry name" value="BIFUNCTIONAL COENZYME A SYNTHASE-RELATED"/>
    <property type="match status" value="1"/>
</dbReference>
<reference evidence="8" key="1">
    <citation type="journal article" date="2019" name="Int. J. Syst. Evol. Microbiol.">
        <title>The Global Catalogue of Microorganisms (GCM) 10K type strain sequencing project: providing services to taxonomists for standard genome sequencing and annotation.</title>
        <authorList>
            <consortium name="The Broad Institute Genomics Platform"/>
            <consortium name="The Broad Institute Genome Sequencing Center for Infectious Disease"/>
            <person name="Wu L."/>
            <person name="Ma J."/>
        </authorList>
    </citation>
    <scope>NUCLEOTIDE SEQUENCE [LARGE SCALE GENOMIC DNA]</scope>
    <source>
        <strain evidence="8">CCUG 61697</strain>
    </source>
</reference>
<dbReference type="PANTHER" id="PTHR10695">
    <property type="entry name" value="DEPHOSPHO-COA KINASE-RELATED"/>
    <property type="match status" value="1"/>
</dbReference>
<evidence type="ECO:0000313" key="7">
    <source>
        <dbReference type="EMBL" id="MFD0985797.1"/>
    </source>
</evidence>
<comment type="similarity">
    <text evidence="1 5">Belongs to the CoaE family.</text>
</comment>
<feature type="binding site" evidence="5">
    <location>
        <begin position="11"/>
        <end position="16"/>
    </location>
    <ligand>
        <name>ATP</name>
        <dbReference type="ChEBI" id="CHEBI:30616"/>
    </ligand>
</feature>
<dbReference type="EC" id="2.7.1.24" evidence="5 6"/>
<keyword evidence="4 5" id="KW-0173">Coenzyme A biosynthesis</keyword>
<accession>A0ABW3J5V4</accession>
<dbReference type="RefSeq" id="WP_379084749.1">
    <property type="nucleotide sequence ID" value="NZ_JBHTJO010000001.1"/>
</dbReference>
<dbReference type="HAMAP" id="MF_00376">
    <property type="entry name" value="Dephospho_CoA_kinase"/>
    <property type="match status" value="1"/>
</dbReference>
<dbReference type="Gene3D" id="3.40.50.300">
    <property type="entry name" value="P-loop containing nucleotide triphosphate hydrolases"/>
    <property type="match status" value="1"/>
</dbReference>
<dbReference type="GO" id="GO:0004140">
    <property type="term" value="F:dephospho-CoA kinase activity"/>
    <property type="evidence" value="ECO:0007669"/>
    <property type="project" value="UniProtKB-EC"/>
</dbReference>
<proteinExistence type="inferred from homology"/>
<comment type="subcellular location">
    <subcellularLocation>
        <location evidence="5">Cytoplasm</location>
    </subcellularLocation>
</comment>
<dbReference type="CDD" id="cd02022">
    <property type="entry name" value="DPCK"/>
    <property type="match status" value="1"/>
</dbReference>
<keyword evidence="8" id="KW-1185">Reference proteome</keyword>
<protein>
    <recommendedName>
        <fullName evidence="5 6">Dephospho-CoA kinase</fullName>
        <ecNumber evidence="5 6">2.7.1.24</ecNumber>
    </recommendedName>
    <alternativeName>
        <fullName evidence="5">Dephosphocoenzyme A kinase</fullName>
    </alternativeName>
</protein>
<dbReference type="SUPFAM" id="SSF52540">
    <property type="entry name" value="P-loop containing nucleoside triphosphate hydrolases"/>
    <property type="match status" value="1"/>
</dbReference>
<dbReference type="PROSITE" id="PS51219">
    <property type="entry name" value="DPCK"/>
    <property type="match status" value="1"/>
</dbReference>
<name>A0ABW3J5V4_9HYPH</name>
<dbReference type="InterPro" id="IPR027417">
    <property type="entry name" value="P-loop_NTPase"/>
</dbReference>
<evidence type="ECO:0000256" key="1">
    <source>
        <dbReference type="ARBA" id="ARBA00009018"/>
    </source>
</evidence>
<dbReference type="Proteomes" id="UP001597102">
    <property type="component" value="Unassembled WGS sequence"/>
</dbReference>
<sequence>MLVIGLTGSIGMGKTTTAAYFAERGIPVCSADQIVHDLYEGEAVPQIEAAFPGVAPDGKVDRALLAKEVAGHPGKLRELEAIIHPLVVKGEMEFLRDQAKRGAEMVVLEIPLLYEAGAEVRVDTVVVVSAPPEAQRERVLARAGMSEEKFESLLARQMPDAEKRARADYVVDTGGSLEDVARQVDKVIEDLRGREGAVWDKLRGRLES</sequence>
<dbReference type="InterPro" id="IPR001977">
    <property type="entry name" value="Depp_CoAkinase"/>
</dbReference>
<evidence type="ECO:0000256" key="3">
    <source>
        <dbReference type="ARBA" id="ARBA00022840"/>
    </source>
</evidence>
<dbReference type="Pfam" id="PF01121">
    <property type="entry name" value="CoaE"/>
    <property type="match status" value="1"/>
</dbReference>
<evidence type="ECO:0000256" key="5">
    <source>
        <dbReference type="HAMAP-Rule" id="MF_00376"/>
    </source>
</evidence>
<keyword evidence="2 5" id="KW-0547">Nucleotide-binding</keyword>
<comment type="pathway">
    <text evidence="5">Cofactor biosynthesis; coenzyme A biosynthesis; CoA from (R)-pantothenate: step 5/5.</text>
</comment>
<keyword evidence="5 7" id="KW-0808">Transferase</keyword>
<keyword evidence="3 5" id="KW-0067">ATP-binding</keyword>
<evidence type="ECO:0000256" key="2">
    <source>
        <dbReference type="ARBA" id="ARBA00022741"/>
    </source>
</evidence>
<comment type="catalytic activity">
    <reaction evidence="5">
        <text>3'-dephospho-CoA + ATP = ADP + CoA + H(+)</text>
        <dbReference type="Rhea" id="RHEA:18245"/>
        <dbReference type="ChEBI" id="CHEBI:15378"/>
        <dbReference type="ChEBI" id="CHEBI:30616"/>
        <dbReference type="ChEBI" id="CHEBI:57287"/>
        <dbReference type="ChEBI" id="CHEBI:57328"/>
        <dbReference type="ChEBI" id="CHEBI:456216"/>
        <dbReference type="EC" id="2.7.1.24"/>
    </reaction>
</comment>
<dbReference type="NCBIfam" id="TIGR00152">
    <property type="entry name" value="dephospho-CoA kinase"/>
    <property type="match status" value="1"/>
</dbReference>
<comment type="function">
    <text evidence="5">Catalyzes the phosphorylation of the 3'-hydroxyl group of dephosphocoenzyme A to form coenzyme A.</text>
</comment>
<evidence type="ECO:0000256" key="4">
    <source>
        <dbReference type="ARBA" id="ARBA00022993"/>
    </source>
</evidence>
<gene>
    <name evidence="5 7" type="primary">coaE</name>
    <name evidence="7" type="ORF">ACFQ2F_01650</name>
</gene>
<keyword evidence="5" id="KW-0963">Cytoplasm</keyword>
<keyword evidence="5 7" id="KW-0418">Kinase</keyword>
<comment type="caution">
    <text evidence="7">The sequence shown here is derived from an EMBL/GenBank/DDBJ whole genome shotgun (WGS) entry which is preliminary data.</text>
</comment>
<dbReference type="EMBL" id="JBHTJO010000001">
    <property type="protein sequence ID" value="MFD0985797.1"/>
    <property type="molecule type" value="Genomic_DNA"/>
</dbReference>
<organism evidence="7 8">
    <name type="scientific">Methyloligella solikamskensis</name>
    <dbReference type="NCBI Taxonomy" id="1177756"/>
    <lineage>
        <taxon>Bacteria</taxon>
        <taxon>Pseudomonadati</taxon>
        <taxon>Pseudomonadota</taxon>
        <taxon>Alphaproteobacteria</taxon>
        <taxon>Hyphomicrobiales</taxon>
        <taxon>Hyphomicrobiaceae</taxon>
        <taxon>Methyloligella</taxon>
    </lineage>
</organism>
<evidence type="ECO:0000313" key="8">
    <source>
        <dbReference type="Proteomes" id="UP001597102"/>
    </source>
</evidence>